<proteinExistence type="predicted"/>
<evidence type="ECO:0000256" key="7">
    <source>
        <dbReference type="ARBA" id="ARBA00023326"/>
    </source>
</evidence>
<protein>
    <submittedName>
        <fullName evidence="10">Uncharacterized protein</fullName>
    </submittedName>
</protein>
<dbReference type="EMBL" id="JACBAZ010000004">
    <property type="protein sequence ID" value="NWK56259.1"/>
    <property type="molecule type" value="Genomic_DNA"/>
</dbReference>
<keyword evidence="3" id="KW-0732">Signal</keyword>
<evidence type="ECO:0000256" key="3">
    <source>
        <dbReference type="ARBA" id="ARBA00022729"/>
    </source>
</evidence>
<feature type="region of interest" description="Disordered" evidence="8">
    <location>
        <begin position="53"/>
        <end position="121"/>
    </location>
</feature>
<dbReference type="GO" id="GO:0005576">
    <property type="term" value="C:extracellular region"/>
    <property type="evidence" value="ECO:0007669"/>
    <property type="project" value="UniProtKB-SubCell"/>
</dbReference>
<sequence>MNQRHTIDGLKSGRSKAAGFPWMRVSFFIFACGFVIIGSGPLPEKIWRKLQGAKKPPLHQPAKPSPTADPVSPSPVAAPVEPDAAPPADSTVAPSGEQASVDGAQAPKAPSDHTVSSGGDIRRMSKGFKLHAKVTVEKGGLASKERTLDESYAAYYELKIKLPKPSTTLKELEKVSPKLASILPGLKEMLPKSEVSRFFYQAYENKTNRLKLKSTQLSELMTRHNFYDCETILNLKHPGTGKRVMLMQSEMDVVSDGSDGDRLPKMPDKIVNSSYYQPMTSYGWRKTGKTPNPLIEGWKGRIKKAKEEIAKKGTKKERSDWLKMRIKKIEREIEDMTYRSYLVAEYDPFIVMPINMVTYKGDKYGAKVGDYAVVIYKGKVYPCIVGDAGPSFKTGEASLRMAKQLNAKAGIYSRPVSDLTVTYLVFPGSADKFQEPDYAHWHKRCSELLKGVGGLGASYPLHTWKNTFPPLPKKPDEEKTEKQSKDEKASSEKGANQGQGDENENGGPSDKKKDDQPGSGNSAKSGDTEA</sequence>
<keyword evidence="9" id="KW-0812">Transmembrane</keyword>
<dbReference type="AlphaFoldDB" id="A0A851GGC9"/>
<feature type="compositionally biased region" description="Low complexity" evidence="8">
    <location>
        <begin position="65"/>
        <end position="89"/>
    </location>
</feature>
<evidence type="ECO:0000256" key="1">
    <source>
        <dbReference type="ARBA" id="ARBA00004613"/>
    </source>
</evidence>
<evidence type="ECO:0000313" key="11">
    <source>
        <dbReference type="Proteomes" id="UP000557872"/>
    </source>
</evidence>
<feature type="compositionally biased region" description="Polar residues" evidence="8">
    <location>
        <begin position="518"/>
        <end position="530"/>
    </location>
</feature>
<dbReference type="InterPro" id="IPR009939">
    <property type="entry name" value="Chitosanase_fungal"/>
</dbReference>
<organism evidence="10 11">
    <name type="scientific">Oceaniferula marina</name>
    <dbReference type="NCBI Taxonomy" id="2748318"/>
    <lineage>
        <taxon>Bacteria</taxon>
        <taxon>Pseudomonadati</taxon>
        <taxon>Verrucomicrobiota</taxon>
        <taxon>Verrucomicrobiia</taxon>
        <taxon>Verrucomicrobiales</taxon>
        <taxon>Verrucomicrobiaceae</taxon>
        <taxon>Oceaniferula</taxon>
    </lineage>
</organism>
<comment type="caution">
    <text evidence="10">The sequence shown here is derived from an EMBL/GenBank/DDBJ whole genome shotgun (WGS) entry which is preliminary data.</text>
</comment>
<evidence type="ECO:0000256" key="4">
    <source>
        <dbReference type="ARBA" id="ARBA00022801"/>
    </source>
</evidence>
<gene>
    <name evidence="10" type="ORF">HW115_11610</name>
</gene>
<dbReference type="GO" id="GO:0016977">
    <property type="term" value="F:chitosanase activity"/>
    <property type="evidence" value="ECO:0007669"/>
    <property type="project" value="InterPro"/>
</dbReference>
<keyword evidence="4" id="KW-0378">Hydrolase</keyword>
<keyword evidence="9" id="KW-0472">Membrane</keyword>
<dbReference type="Proteomes" id="UP000557872">
    <property type="component" value="Unassembled WGS sequence"/>
</dbReference>
<accession>A0A851GGC9</accession>
<dbReference type="Pfam" id="PF07335">
    <property type="entry name" value="Glyco_hydro_75"/>
    <property type="match status" value="1"/>
</dbReference>
<dbReference type="GO" id="GO:0000272">
    <property type="term" value="P:polysaccharide catabolic process"/>
    <property type="evidence" value="ECO:0007669"/>
    <property type="project" value="UniProtKB-KW"/>
</dbReference>
<feature type="region of interest" description="Disordered" evidence="8">
    <location>
        <begin position="466"/>
        <end position="530"/>
    </location>
</feature>
<keyword evidence="5" id="KW-0119">Carbohydrate metabolism</keyword>
<name>A0A851GGC9_9BACT</name>
<evidence type="ECO:0000256" key="6">
    <source>
        <dbReference type="ARBA" id="ARBA00023295"/>
    </source>
</evidence>
<keyword evidence="11" id="KW-1185">Reference proteome</keyword>
<dbReference type="RefSeq" id="WP_178933045.1">
    <property type="nucleotide sequence ID" value="NZ_JACBAZ010000004.1"/>
</dbReference>
<reference evidence="10 11" key="1">
    <citation type="submission" date="2020-07" db="EMBL/GenBank/DDBJ databases">
        <title>Roseicoccus Jingziensis gen. nov., sp. nov., isolated from coastal seawater.</title>
        <authorList>
            <person name="Feng X."/>
        </authorList>
    </citation>
    <scope>NUCLEOTIDE SEQUENCE [LARGE SCALE GENOMIC DNA]</scope>
    <source>
        <strain evidence="10 11">N1E253</strain>
    </source>
</reference>
<feature type="transmembrane region" description="Helical" evidence="9">
    <location>
        <begin position="21"/>
        <end position="42"/>
    </location>
</feature>
<evidence type="ECO:0000256" key="5">
    <source>
        <dbReference type="ARBA" id="ARBA00023277"/>
    </source>
</evidence>
<keyword evidence="6" id="KW-0326">Glycosidase</keyword>
<evidence type="ECO:0000256" key="9">
    <source>
        <dbReference type="SAM" id="Phobius"/>
    </source>
</evidence>
<feature type="compositionally biased region" description="Basic and acidic residues" evidence="8">
    <location>
        <begin position="473"/>
        <end position="491"/>
    </location>
</feature>
<evidence type="ECO:0000256" key="8">
    <source>
        <dbReference type="SAM" id="MobiDB-lite"/>
    </source>
</evidence>
<comment type="subcellular location">
    <subcellularLocation>
        <location evidence="1">Secreted</location>
    </subcellularLocation>
</comment>
<keyword evidence="7" id="KW-0624">Polysaccharide degradation</keyword>
<evidence type="ECO:0000313" key="10">
    <source>
        <dbReference type="EMBL" id="NWK56259.1"/>
    </source>
</evidence>
<keyword evidence="2" id="KW-0964">Secreted</keyword>
<keyword evidence="9" id="KW-1133">Transmembrane helix</keyword>
<evidence type="ECO:0000256" key="2">
    <source>
        <dbReference type="ARBA" id="ARBA00022525"/>
    </source>
</evidence>